<dbReference type="EMBL" id="CAUJNA010001166">
    <property type="protein sequence ID" value="CAJ1384869.1"/>
    <property type="molecule type" value="Genomic_DNA"/>
</dbReference>
<feature type="non-terminal residue" evidence="1">
    <location>
        <position position="1"/>
    </location>
</feature>
<dbReference type="Proteomes" id="UP001178507">
    <property type="component" value="Unassembled WGS sequence"/>
</dbReference>
<proteinExistence type="predicted"/>
<accession>A0AA36MY55</accession>
<comment type="caution">
    <text evidence="1">The sequence shown here is derived from an EMBL/GenBank/DDBJ whole genome shotgun (WGS) entry which is preliminary data.</text>
</comment>
<gene>
    <name evidence="1" type="ORF">EVOR1521_LOCUS11631</name>
</gene>
<reference evidence="1" key="1">
    <citation type="submission" date="2023-08" db="EMBL/GenBank/DDBJ databases">
        <authorList>
            <person name="Chen Y."/>
            <person name="Shah S."/>
            <person name="Dougan E. K."/>
            <person name="Thang M."/>
            <person name="Chan C."/>
        </authorList>
    </citation>
    <scope>NUCLEOTIDE SEQUENCE</scope>
</reference>
<sequence length="151" mass="17065">VRLLKFGILPPWSAGNYSTTTWIPDCDHLLVVYVPALTLVKYDCGLTENGTVICGYPLHFSEVEGMWIVRGKRNMAVENPVRVFSRHVVNEICVGFRFSTAPDGHQQFIQNVETFLDKVSKANGQVQHVATLLEGLKKAEREMEVLLINEY</sequence>
<feature type="non-terminal residue" evidence="1">
    <location>
        <position position="151"/>
    </location>
</feature>
<dbReference type="AlphaFoldDB" id="A0AA36MY55"/>
<organism evidence="1 2">
    <name type="scientific">Effrenium voratum</name>
    <dbReference type="NCBI Taxonomy" id="2562239"/>
    <lineage>
        <taxon>Eukaryota</taxon>
        <taxon>Sar</taxon>
        <taxon>Alveolata</taxon>
        <taxon>Dinophyceae</taxon>
        <taxon>Suessiales</taxon>
        <taxon>Symbiodiniaceae</taxon>
        <taxon>Effrenium</taxon>
    </lineage>
</organism>
<protein>
    <submittedName>
        <fullName evidence="1">Uncharacterized protein</fullName>
    </submittedName>
</protein>
<evidence type="ECO:0000313" key="2">
    <source>
        <dbReference type="Proteomes" id="UP001178507"/>
    </source>
</evidence>
<keyword evidence="2" id="KW-1185">Reference proteome</keyword>
<name>A0AA36MY55_9DINO</name>
<evidence type="ECO:0000313" key="1">
    <source>
        <dbReference type="EMBL" id="CAJ1384869.1"/>
    </source>
</evidence>